<dbReference type="GO" id="GO:0005829">
    <property type="term" value="C:cytosol"/>
    <property type="evidence" value="ECO:0007669"/>
    <property type="project" value="TreeGrafter"/>
</dbReference>
<accession>A0A6C0C8G3</accession>
<dbReference type="GO" id="GO:0000287">
    <property type="term" value="F:magnesium ion binding"/>
    <property type="evidence" value="ECO:0007669"/>
    <property type="project" value="TreeGrafter"/>
</dbReference>
<dbReference type="Gene3D" id="3.40.50.2020">
    <property type="match status" value="1"/>
</dbReference>
<dbReference type="Pfam" id="PF00156">
    <property type="entry name" value="Pribosyltran"/>
    <property type="match status" value="1"/>
</dbReference>
<dbReference type="AlphaFoldDB" id="A0A6C0C8G3"/>
<dbReference type="EMBL" id="MN739357">
    <property type="protein sequence ID" value="QHT00613.1"/>
    <property type="molecule type" value="Genomic_DNA"/>
</dbReference>
<dbReference type="PANTHER" id="PTHR43340">
    <property type="entry name" value="HYPOXANTHINE-GUANINE PHOSPHORIBOSYLTRANSFERASE"/>
    <property type="match status" value="1"/>
</dbReference>
<evidence type="ECO:0000313" key="2">
    <source>
        <dbReference type="EMBL" id="QHT00613.1"/>
    </source>
</evidence>
<dbReference type="InterPro" id="IPR029057">
    <property type="entry name" value="PRTase-like"/>
</dbReference>
<feature type="domain" description="Phosphoribosyltransferase" evidence="1">
    <location>
        <begin position="18"/>
        <end position="163"/>
    </location>
</feature>
<dbReference type="GO" id="GO:0004422">
    <property type="term" value="F:hypoxanthine phosphoribosyltransferase activity"/>
    <property type="evidence" value="ECO:0007669"/>
    <property type="project" value="TreeGrafter"/>
</dbReference>
<dbReference type="PANTHER" id="PTHR43340:SF1">
    <property type="entry name" value="HYPOXANTHINE PHOSPHORIBOSYLTRANSFERASE"/>
    <property type="match status" value="1"/>
</dbReference>
<reference evidence="2" key="1">
    <citation type="journal article" date="2020" name="Nature">
        <title>Giant virus diversity and host interactions through global metagenomics.</title>
        <authorList>
            <person name="Schulz F."/>
            <person name="Roux S."/>
            <person name="Paez-Espino D."/>
            <person name="Jungbluth S."/>
            <person name="Walsh D.A."/>
            <person name="Denef V.J."/>
            <person name="McMahon K.D."/>
            <person name="Konstantinidis K.T."/>
            <person name="Eloe-Fadrosh E.A."/>
            <person name="Kyrpides N.C."/>
            <person name="Woyke T."/>
        </authorList>
    </citation>
    <scope>NUCLEOTIDE SEQUENCE</scope>
    <source>
        <strain evidence="2">GVMAG-M-3300020192-26</strain>
    </source>
</reference>
<dbReference type="CDD" id="cd06223">
    <property type="entry name" value="PRTases_typeI"/>
    <property type="match status" value="1"/>
</dbReference>
<dbReference type="GO" id="GO:0032263">
    <property type="term" value="P:GMP salvage"/>
    <property type="evidence" value="ECO:0007669"/>
    <property type="project" value="TreeGrafter"/>
</dbReference>
<organism evidence="2">
    <name type="scientific">viral metagenome</name>
    <dbReference type="NCBI Taxonomy" id="1070528"/>
    <lineage>
        <taxon>unclassified sequences</taxon>
        <taxon>metagenomes</taxon>
        <taxon>organismal metagenomes</taxon>
    </lineage>
</organism>
<proteinExistence type="predicted"/>
<dbReference type="GO" id="GO:0046100">
    <property type="term" value="P:hypoxanthine metabolic process"/>
    <property type="evidence" value="ECO:0007669"/>
    <property type="project" value="TreeGrafter"/>
</dbReference>
<protein>
    <recommendedName>
        <fullName evidence="1">Phosphoribosyltransferase domain-containing protein</fullName>
    </recommendedName>
</protein>
<evidence type="ECO:0000259" key="1">
    <source>
        <dbReference type="Pfam" id="PF00156"/>
    </source>
</evidence>
<sequence length="210" mass="23907">MSEAQTTMRMLISKQHLQQSVQKCADVINAKFAGKDVVIVGILKGAVYFYVDLTRKLTILHSCYFIEATSYHDSQSQSGLSIFSSITPQKFAGKHVILIDELYDNGHTLDTIKTAIHEKANVPLDMIFTCTLFKKKKETKYALPDLFGISIPDIWVVGYGLDDKQQYRHFENLYAIQKNEGVEKTDDDKMFDDDALWNNMMFSIIAQCNS</sequence>
<dbReference type="GO" id="GO:0032264">
    <property type="term" value="P:IMP salvage"/>
    <property type="evidence" value="ECO:0007669"/>
    <property type="project" value="TreeGrafter"/>
</dbReference>
<name>A0A6C0C8G3_9ZZZZ</name>
<dbReference type="InterPro" id="IPR050408">
    <property type="entry name" value="HGPRT"/>
</dbReference>
<dbReference type="InterPro" id="IPR000836">
    <property type="entry name" value="PRTase_dom"/>
</dbReference>
<dbReference type="SUPFAM" id="SSF53271">
    <property type="entry name" value="PRTase-like"/>
    <property type="match status" value="1"/>
</dbReference>
<dbReference type="GO" id="GO:0006178">
    <property type="term" value="P:guanine salvage"/>
    <property type="evidence" value="ECO:0007669"/>
    <property type="project" value="TreeGrafter"/>
</dbReference>